<dbReference type="AlphaFoldDB" id="A0A9D4MHF3"/>
<accession>A0A9D4MHF3</accession>
<reference evidence="1" key="1">
    <citation type="journal article" date="2019" name="bioRxiv">
        <title>The Genome of the Zebra Mussel, Dreissena polymorpha: A Resource for Invasive Species Research.</title>
        <authorList>
            <person name="McCartney M.A."/>
            <person name="Auch B."/>
            <person name="Kono T."/>
            <person name="Mallez S."/>
            <person name="Zhang Y."/>
            <person name="Obille A."/>
            <person name="Becker A."/>
            <person name="Abrahante J.E."/>
            <person name="Garbe J."/>
            <person name="Badalamenti J.P."/>
            <person name="Herman A."/>
            <person name="Mangelson H."/>
            <person name="Liachko I."/>
            <person name="Sullivan S."/>
            <person name="Sone E.D."/>
            <person name="Koren S."/>
            <person name="Silverstein K.A.T."/>
            <person name="Beckman K.B."/>
            <person name="Gohl D.M."/>
        </authorList>
    </citation>
    <scope>NUCLEOTIDE SEQUENCE</scope>
    <source>
        <strain evidence="1">Duluth1</strain>
        <tissue evidence="1">Whole animal</tissue>
    </source>
</reference>
<sequence length="76" mass="9066">MERRTEEGRTLGYQPYHGKTGRYINAKIAYRRTSRAWENMNNQPENIRRDAVKAVKPKRIAFTKTITSYRECPNYL</sequence>
<dbReference type="EMBL" id="JAIWYP010000001">
    <property type="protein sequence ID" value="KAH3876993.1"/>
    <property type="molecule type" value="Genomic_DNA"/>
</dbReference>
<keyword evidence="2" id="KW-1185">Reference proteome</keyword>
<proteinExistence type="predicted"/>
<organism evidence="1 2">
    <name type="scientific">Dreissena polymorpha</name>
    <name type="common">Zebra mussel</name>
    <name type="synonym">Mytilus polymorpha</name>
    <dbReference type="NCBI Taxonomy" id="45954"/>
    <lineage>
        <taxon>Eukaryota</taxon>
        <taxon>Metazoa</taxon>
        <taxon>Spiralia</taxon>
        <taxon>Lophotrochozoa</taxon>
        <taxon>Mollusca</taxon>
        <taxon>Bivalvia</taxon>
        <taxon>Autobranchia</taxon>
        <taxon>Heteroconchia</taxon>
        <taxon>Euheterodonta</taxon>
        <taxon>Imparidentia</taxon>
        <taxon>Neoheterodontei</taxon>
        <taxon>Myida</taxon>
        <taxon>Dreissenoidea</taxon>
        <taxon>Dreissenidae</taxon>
        <taxon>Dreissena</taxon>
    </lineage>
</organism>
<name>A0A9D4MHF3_DREPO</name>
<comment type="caution">
    <text evidence="1">The sequence shown here is derived from an EMBL/GenBank/DDBJ whole genome shotgun (WGS) entry which is preliminary data.</text>
</comment>
<evidence type="ECO:0000313" key="2">
    <source>
        <dbReference type="Proteomes" id="UP000828390"/>
    </source>
</evidence>
<evidence type="ECO:0000313" key="1">
    <source>
        <dbReference type="EMBL" id="KAH3876993.1"/>
    </source>
</evidence>
<protein>
    <submittedName>
        <fullName evidence="1">Uncharacterized protein</fullName>
    </submittedName>
</protein>
<gene>
    <name evidence="1" type="ORF">DPMN_000847</name>
</gene>
<reference evidence="1" key="2">
    <citation type="submission" date="2020-11" db="EMBL/GenBank/DDBJ databases">
        <authorList>
            <person name="McCartney M.A."/>
            <person name="Auch B."/>
            <person name="Kono T."/>
            <person name="Mallez S."/>
            <person name="Becker A."/>
            <person name="Gohl D.M."/>
            <person name="Silverstein K.A.T."/>
            <person name="Koren S."/>
            <person name="Bechman K.B."/>
            <person name="Herman A."/>
            <person name="Abrahante J.E."/>
            <person name="Garbe J."/>
        </authorList>
    </citation>
    <scope>NUCLEOTIDE SEQUENCE</scope>
    <source>
        <strain evidence="1">Duluth1</strain>
        <tissue evidence="1">Whole animal</tissue>
    </source>
</reference>
<dbReference type="Proteomes" id="UP000828390">
    <property type="component" value="Unassembled WGS sequence"/>
</dbReference>